<name>A0A554XCG6_9BURK</name>
<dbReference type="CDD" id="cd16442">
    <property type="entry name" value="BPL"/>
    <property type="match status" value="1"/>
</dbReference>
<feature type="domain" description="BPL/LPL catalytic" evidence="2">
    <location>
        <begin position="11"/>
        <end position="207"/>
    </location>
</feature>
<dbReference type="InterPro" id="IPR045864">
    <property type="entry name" value="aa-tRNA-synth_II/BPL/LPL"/>
</dbReference>
<accession>A0A554XCG6</accession>
<dbReference type="RefSeq" id="WP_144328715.1">
    <property type="nucleotide sequence ID" value="NZ_VJON01000028.1"/>
</dbReference>
<reference evidence="3 4" key="1">
    <citation type="submission" date="2019-07" db="EMBL/GenBank/DDBJ databases">
        <title>Tepidimonas charontis SPSP-6 draft genome.</title>
        <authorList>
            <person name="Da Costa M.S."/>
            <person name="Froufe H.J.C."/>
            <person name="Egas C."/>
            <person name="Albuquerque L."/>
        </authorList>
    </citation>
    <scope>NUCLEOTIDE SEQUENCE [LARGE SCALE GENOMIC DNA]</scope>
    <source>
        <strain evidence="3 4">SPSP-6</strain>
    </source>
</reference>
<protein>
    <submittedName>
        <fullName evidence="3">Bifunctional ligase/repressor BirA</fullName>
        <ecNumber evidence="3">6.3.4.15</ecNumber>
    </submittedName>
</protein>
<dbReference type="PROSITE" id="PS51733">
    <property type="entry name" value="BPL_LPL_CATALYTIC"/>
    <property type="match status" value="1"/>
</dbReference>
<dbReference type="PANTHER" id="PTHR12835:SF5">
    <property type="entry name" value="BIOTIN--PROTEIN LIGASE"/>
    <property type="match status" value="1"/>
</dbReference>
<dbReference type="AlphaFoldDB" id="A0A554XCG6"/>
<evidence type="ECO:0000256" key="1">
    <source>
        <dbReference type="ARBA" id="ARBA00022598"/>
    </source>
</evidence>
<dbReference type="GO" id="GO:0004077">
    <property type="term" value="F:biotin--[biotin carboxyl-carrier protein] ligase activity"/>
    <property type="evidence" value="ECO:0007669"/>
    <property type="project" value="UniProtKB-EC"/>
</dbReference>
<proteinExistence type="predicted"/>
<dbReference type="GO" id="GO:0005737">
    <property type="term" value="C:cytoplasm"/>
    <property type="evidence" value="ECO:0007669"/>
    <property type="project" value="TreeGrafter"/>
</dbReference>
<comment type="caution">
    <text evidence="3">The sequence shown here is derived from an EMBL/GenBank/DDBJ whole genome shotgun (WGS) entry which is preliminary data.</text>
</comment>
<dbReference type="Proteomes" id="UP000318294">
    <property type="component" value="Unassembled WGS sequence"/>
</dbReference>
<evidence type="ECO:0000259" key="2">
    <source>
        <dbReference type="PROSITE" id="PS51733"/>
    </source>
</evidence>
<dbReference type="OrthoDB" id="9807064at2"/>
<dbReference type="NCBIfam" id="TIGR00121">
    <property type="entry name" value="birA_ligase"/>
    <property type="match status" value="1"/>
</dbReference>
<dbReference type="Pfam" id="PF03099">
    <property type="entry name" value="BPL_LplA_LipB"/>
    <property type="match status" value="1"/>
</dbReference>
<evidence type="ECO:0000313" key="4">
    <source>
        <dbReference type="Proteomes" id="UP000318294"/>
    </source>
</evidence>
<dbReference type="SUPFAM" id="SSF55681">
    <property type="entry name" value="Class II aaRS and biotin synthetases"/>
    <property type="match status" value="1"/>
</dbReference>
<dbReference type="InterPro" id="IPR004143">
    <property type="entry name" value="BPL_LPL_catalytic"/>
</dbReference>
<gene>
    <name evidence="3" type="primary">birA</name>
    <name evidence="3" type="ORF">Tchar_01774</name>
</gene>
<dbReference type="Gene3D" id="3.30.930.10">
    <property type="entry name" value="Bira Bifunctional Protein, Domain 2"/>
    <property type="match status" value="1"/>
</dbReference>
<dbReference type="InterPro" id="IPR004408">
    <property type="entry name" value="Biotin_CoA_COase_ligase"/>
</dbReference>
<organism evidence="3 4">
    <name type="scientific">Tepidimonas charontis</name>
    <dbReference type="NCBI Taxonomy" id="2267262"/>
    <lineage>
        <taxon>Bacteria</taxon>
        <taxon>Pseudomonadati</taxon>
        <taxon>Pseudomonadota</taxon>
        <taxon>Betaproteobacteria</taxon>
        <taxon>Burkholderiales</taxon>
        <taxon>Tepidimonas</taxon>
    </lineage>
</organism>
<sequence length="269" mass="27820">MPPAAALAALHAGAEALWQRTAPVWPTLTVEVLPRIDSTNAELMRRARAGQTEPVVLTALEQTAGRGRAGRPWITPPGAALALSVGCWLNPADWSGLSLAVGVAVAEALGPAVQLKWPNDLWWRQRKVGGILIETANVPGPGPGRWCVAGIGLNGTAPDLPANASAHAVPPAGLREAEQAGELPAWPLARLLEAVGYAVLHALTAFERAGLAPFLPRYAARDALAGRALCLSDGTHGVADGVAADGSLRLLTANGTVHVHQGDVSVRPC</sequence>
<dbReference type="EC" id="6.3.4.15" evidence="3"/>
<dbReference type="EMBL" id="VJON01000028">
    <property type="protein sequence ID" value="TSE33444.1"/>
    <property type="molecule type" value="Genomic_DNA"/>
</dbReference>
<keyword evidence="1 3" id="KW-0436">Ligase</keyword>
<evidence type="ECO:0000313" key="3">
    <source>
        <dbReference type="EMBL" id="TSE33444.1"/>
    </source>
</evidence>
<dbReference type="Gene3D" id="2.30.30.100">
    <property type="match status" value="1"/>
</dbReference>
<keyword evidence="4" id="KW-1185">Reference proteome</keyword>
<dbReference type="PANTHER" id="PTHR12835">
    <property type="entry name" value="BIOTIN PROTEIN LIGASE"/>
    <property type="match status" value="1"/>
</dbReference>